<dbReference type="Pfam" id="PF01790">
    <property type="entry name" value="LGT"/>
    <property type="match status" value="1"/>
</dbReference>
<protein>
    <submittedName>
        <fullName evidence="8">Prolipoprotein diacylglyceryl transferase</fullName>
    </submittedName>
</protein>
<gene>
    <name evidence="8" type="ORF">Pla175_06780</name>
</gene>
<evidence type="ECO:0000313" key="8">
    <source>
        <dbReference type="EMBL" id="QDU87319.1"/>
    </source>
</evidence>
<evidence type="ECO:0000256" key="7">
    <source>
        <dbReference type="SAM" id="Phobius"/>
    </source>
</evidence>
<feature type="transmembrane region" description="Helical" evidence="7">
    <location>
        <begin position="6"/>
        <end position="25"/>
    </location>
</feature>
<comment type="similarity">
    <text evidence="1">Belongs to the Lgt family.</text>
</comment>
<keyword evidence="5 7" id="KW-1133">Transmembrane helix</keyword>
<dbReference type="PROSITE" id="PS51257">
    <property type="entry name" value="PROKAR_LIPOPROTEIN"/>
    <property type="match status" value="1"/>
</dbReference>
<dbReference type="Proteomes" id="UP000317429">
    <property type="component" value="Chromosome"/>
</dbReference>
<keyword evidence="8" id="KW-0449">Lipoprotein</keyword>
<organism evidence="8 9">
    <name type="scientific">Pirellulimonas nuda</name>
    <dbReference type="NCBI Taxonomy" id="2528009"/>
    <lineage>
        <taxon>Bacteria</taxon>
        <taxon>Pseudomonadati</taxon>
        <taxon>Planctomycetota</taxon>
        <taxon>Planctomycetia</taxon>
        <taxon>Pirellulales</taxon>
        <taxon>Lacipirellulaceae</taxon>
        <taxon>Pirellulimonas</taxon>
    </lineage>
</organism>
<dbReference type="GO" id="GO:0042158">
    <property type="term" value="P:lipoprotein biosynthetic process"/>
    <property type="evidence" value="ECO:0007669"/>
    <property type="project" value="InterPro"/>
</dbReference>
<dbReference type="OrthoDB" id="871140at2"/>
<evidence type="ECO:0000256" key="6">
    <source>
        <dbReference type="ARBA" id="ARBA00023136"/>
    </source>
</evidence>
<accession>A0A518D7A4</accession>
<evidence type="ECO:0000256" key="2">
    <source>
        <dbReference type="ARBA" id="ARBA00022475"/>
    </source>
</evidence>
<reference evidence="8 9" key="1">
    <citation type="submission" date="2019-02" db="EMBL/GenBank/DDBJ databases">
        <title>Deep-cultivation of Planctomycetes and their phenomic and genomic characterization uncovers novel biology.</title>
        <authorList>
            <person name="Wiegand S."/>
            <person name="Jogler M."/>
            <person name="Boedeker C."/>
            <person name="Pinto D."/>
            <person name="Vollmers J."/>
            <person name="Rivas-Marin E."/>
            <person name="Kohn T."/>
            <person name="Peeters S.H."/>
            <person name="Heuer A."/>
            <person name="Rast P."/>
            <person name="Oberbeckmann S."/>
            <person name="Bunk B."/>
            <person name="Jeske O."/>
            <person name="Meyerdierks A."/>
            <person name="Storesund J.E."/>
            <person name="Kallscheuer N."/>
            <person name="Luecker S."/>
            <person name="Lage O.M."/>
            <person name="Pohl T."/>
            <person name="Merkel B.J."/>
            <person name="Hornburger P."/>
            <person name="Mueller R.-W."/>
            <person name="Bruemmer F."/>
            <person name="Labrenz M."/>
            <person name="Spormann A.M."/>
            <person name="Op den Camp H."/>
            <person name="Overmann J."/>
            <person name="Amann R."/>
            <person name="Jetten M.S.M."/>
            <person name="Mascher T."/>
            <person name="Medema M.H."/>
            <person name="Devos D.P."/>
            <person name="Kaster A.-K."/>
            <person name="Ovreas L."/>
            <person name="Rohde M."/>
            <person name="Galperin M.Y."/>
            <person name="Jogler C."/>
        </authorList>
    </citation>
    <scope>NUCLEOTIDE SEQUENCE [LARGE SCALE GENOMIC DNA]</scope>
    <source>
        <strain evidence="8 9">Pla175</strain>
    </source>
</reference>
<dbReference type="KEGG" id="pnd:Pla175_06780"/>
<keyword evidence="9" id="KW-1185">Reference proteome</keyword>
<keyword evidence="3 8" id="KW-0808">Transferase</keyword>
<feature type="transmembrane region" description="Helical" evidence="7">
    <location>
        <begin position="182"/>
        <end position="197"/>
    </location>
</feature>
<feature type="transmembrane region" description="Helical" evidence="7">
    <location>
        <begin position="203"/>
        <end position="226"/>
    </location>
</feature>
<dbReference type="EMBL" id="CP036291">
    <property type="protein sequence ID" value="QDU87319.1"/>
    <property type="molecule type" value="Genomic_DNA"/>
</dbReference>
<dbReference type="InterPro" id="IPR001640">
    <property type="entry name" value="Lgt"/>
</dbReference>
<feature type="transmembrane region" description="Helical" evidence="7">
    <location>
        <begin position="37"/>
        <end position="59"/>
    </location>
</feature>
<dbReference type="AlphaFoldDB" id="A0A518D7A4"/>
<evidence type="ECO:0000313" key="9">
    <source>
        <dbReference type="Proteomes" id="UP000317429"/>
    </source>
</evidence>
<keyword evidence="2" id="KW-1003">Cell membrane</keyword>
<dbReference type="GO" id="GO:0008961">
    <property type="term" value="F:phosphatidylglycerol-prolipoprotein diacylglyceryl transferase activity"/>
    <property type="evidence" value="ECO:0007669"/>
    <property type="project" value="InterPro"/>
</dbReference>
<evidence type="ECO:0000256" key="1">
    <source>
        <dbReference type="ARBA" id="ARBA00007150"/>
    </source>
</evidence>
<proteinExistence type="inferred from homology"/>
<keyword evidence="4 7" id="KW-0812">Transmembrane</keyword>
<evidence type="ECO:0000256" key="4">
    <source>
        <dbReference type="ARBA" id="ARBA00022692"/>
    </source>
</evidence>
<keyword evidence="6 7" id="KW-0472">Membrane</keyword>
<name>A0A518D7A4_9BACT</name>
<evidence type="ECO:0000256" key="3">
    <source>
        <dbReference type="ARBA" id="ARBA00022679"/>
    </source>
</evidence>
<dbReference type="GO" id="GO:0005886">
    <property type="term" value="C:plasma membrane"/>
    <property type="evidence" value="ECO:0007669"/>
    <property type="project" value="InterPro"/>
</dbReference>
<evidence type="ECO:0000256" key="5">
    <source>
        <dbReference type="ARBA" id="ARBA00022989"/>
    </source>
</evidence>
<dbReference type="PANTHER" id="PTHR30589:SF0">
    <property type="entry name" value="PHOSPHATIDYLGLYCEROL--PROLIPOPROTEIN DIACYLGLYCERYL TRANSFERASE"/>
    <property type="match status" value="1"/>
</dbReference>
<sequence length="250" mass="26782">MIGRFDAIYALIMLAAVGCCAVLVRRSQRGLPLAGEARLAIGLGAFCGAMIGAKLPFALGYPGGTLSLGAWLSDGKTILTGLVGGYFGVELAKHLLGVQTKTGDSFAAPVALAVAIGRLGCFRAGCCFGKPTDLPWGVTFPLSDGQPCHPTQLYEAAFHLACAAVLYALYRDGLWRGNLMKVYLIAYAVYRFFSELLRPEPPLWMGLTGYQMACVPIALGFALLWWRDVTLRRRADGVSRRSESREAPGG</sequence>
<dbReference type="PANTHER" id="PTHR30589">
    <property type="entry name" value="PROLIPOPROTEIN DIACYLGLYCERYL TRANSFERASE"/>
    <property type="match status" value="1"/>
</dbReference>
<dbReference type="RefSeq" id="WP_145281287.1">
    <property type="nucleotide sequence ID" value="NZ_CP036291.1"/>
</dbReference>